<feature type="domain" description="Major facilitator superfamily (MFS) profile" evidence="9">
    <location>
        <begin position="41"/>
        <end position="523"/>
    </location>
</feature>
<protein>
    <recommendedName>
        <fullName evidence="9">Major facilitator superfamily (MFS) profile domain-containing protein</fullName>
    </recommendedName>
</protein>
<feature type="region of interest" description="Disordered" evidence="7">
    <location>
        <begin position="1"/>
        <end position="34"/>
    </location>
</feature>
<keyword evidence="2" id="KW-0813">Transport</keyword>
<keyword evidence="3 8" id="KW-0812">Transmembrane</keyword>
<dbReference type="InterPro" id="IPR011701">
    <property type="entry name" value="MFS"/>
</dbReference>
<feature type="transmembrane region" description="Helical" evidence="8">
    <location>
        <begin position="144"/>
        <end position="165"/>
    </location>
</feature>
<comment type="subcellular location">
    <subcellularLocation>
        <location evidence="1">Membrane</location>
        <topology evidence="1">Multi-pass membrane protein</topology>
    </subcellularLocation>
</comment>
<reference evidence="10" key="1">
    <citation type="submission" date="2021-01" db="EMBL/GenBank/DDBJ databases">
        <authorList>
            <person name="Eckstrom K.M.E."/>
        </authorList>
    </citation>
    <scope>NUCLEOTIDE SEQUENCE</scope>
    <source>
        <strain evidence="10">UVCC 0001</strain>
    </source>
</reference>
<evidence type="ECO:0000256" key="3">
    <source>
        <dbReference type="ARBA" id="ARBA00022692"/>
    </source>
</evidence>
<evidence type="ECO:0000256" key="8">
    <source>
        <dbReference type="SAM" id="Phobius"/>
    </source>
</evidence>
<accession>A0AAD9IDD9</accession>
<dbReference type="Gene3D" id="1.20.1250.20">
    <property type="entry name" value="MFS general substrate transporter like domains"/>
    <property type="match status" value="1"/>
</dbReference>
<name>A0AAD9IDD9_PROWI</name>
<feature type="transmembrane region" description="Helical" evidence="8">
    <location>
        <begin position="209"/>
        <end position="229"/>
    </location>
</feature>
<feature type="transmembrane region" description="Helical" evidence="8">
    <location>
        <begin position="310"/>
        <end position="331"/>
    </location>
</feature>
<organism evidence="10 11">
    <name type="scientific">Prototheca wickerhamii</name>
    <dbReference type="NCBI Taxonomy" id="3111"/>
    <lineage>
        <taxon>Eukaryota</taxon>
        <taxon>Viridiplantae</taxon>
        <taxon>Chlorophyta</taxon>
        <taxon>core chlorophytes</taxon>
        <taxon>Trebouxiophyceae</taxon>
        <taxon>Chlorellales</taxon>
        <taxon>Chlorellaceae</taxon>
        <taxon>Prototheca</taxon>
    </lineage>
</organism>
<comment type="caution">
    <text evidence="10">The sequence shown here is derived from an EMBL/GenBank/DDBJ whole genome shotgun (WGS) entry which is preliminary data.</text>
</comment>
<evidence type="ECO:0000313" key="11">
    <source>
        <dbReference type="Proteomes" id="UP001255856"/>
    </source>
</evidence>
<evidence type="ECO:0000313" key="10">
    <source>
        <dbReference type="EMBL" id="KAK2075981.1"/>
    </source>
</evidence>
<dbReference type="EMBL" id="JASFZW010000012">
    <property type="protein sequence ID" value="KAK2075981.1"/>
    <property type="molecule type" value="Genomic_DNA"/>
</dbReference>
<feature type="region of interest" description="Disordered" evidence="7">
    <location>
        <begin position="235"/>
        <end position="285"/>
    </location>
</feature>
<dbReference type="InterPro" id="IPR020846">
    <property type="entry name" value="MFS_dom"/>
</dbReference>
<evidence type="ECO:0000256" key="7">
    <source>
        <dbReference type="SAM" id="MobiDB-lite"/>
    </source>
</evidence>
<feature type="transmembrane region" description="Helical" evidence="8">
    <location>
        <begin position="41"/>
        <end position="59"/>
    </location>
</feature>
<dbReference type="SUPFAM" id="SSF103473">
    <property type="entry name" value="MFS general substrate transporter"/>
    <property type="match status" value="1"/>
</dbReference>
<evidence type="ECO:0000256" key="5">
    <source>
        <dbReference type="ARBA" id="ARBA00023136"/>
    </source>
</evidence>
<gene>
    <name evidence="10" type="ORF">QBZ16_001317</name>
</gene>
<feature type="transmembrane region" description="Helical" evidence="8">
    <location>
        <begin position="79"/>
        <end position="107"/>
    </location>
</feature>
<evidence type="ECO:0000256" key="1">
    <source>
        <dbReference type="ARBA" id="ARBA00004141"/>
    </source>
</evidence>
<evidence type="ECO:0000256" key="4">
    <source>
        <dbReference type="ARBA" id="ARBA00022989"/>
    </source>
</evidence>
<proteinExistence type="inferred from homology"/>
<feature type="transmembrane region" description="Helical" evidence="8">
    <location>
        <begin position="380"/>
        <end position="399"/>
    </location>
</feature>
<feature type="transmembrane region" description="Helical" evidence="8">
    <location>
        <begin position="351"/>
        <end position="373"/>
    </location>
</feature>
<dbReference type="InterPro" id="IPR044770">
    <property type="entry name" value="MFS_spinster-like"/>
</dbReference>
<feature type="transmembrane region" description="Helical" evidence="8">
    <location>
        <begin position="177"/>
        <end position="203"/>
    </location>
</feature>
<evidence type="ECO:0000259" key="9">
    <source>
        <dbReference type="PROSITE" id="PS50850"/>
    </source>
</evidence>
<dbReference type="PANTHER" id="PTHR23505:SF79">
    <property type="entry name" value="PROTEIN SPINSTER"/>
    <property type="match status" value="1"/>
</dbReference>
<dbReference type="PROSITE" id="PS50850">
    <property type="entry name" value="MFS"/>
    <property type="match status" value="1"/>
</dbReference>
<dbReference type="AlphaFoldDB" id="A0AAD9IDD9"/>
<keyword evidence="11" id="KW-1185">Reference proteome</keyword>
<keyword evidence="5 8" id="KW-0472">Membrane</keyword>
<dbReference type="Pfam" id="PF07690">
    <property type="entry name" value="MFS_1"/>
    <property type="match status" value="1"/>
</dbReference>
<comment type="similarity">
    <text evidence="6">Belongs to the major facilitator superfamily. Spinster (TC 2.A.1.49) family.</text>
</comment>
<evidence type="ECO:0000256" key="2">
    <source>
        <dbReference type="ARBA" id="ARBA00022448"/>
    </source>
</evidence>
<dbReference type="GO" id="GO:0016020">
    <property type="term" value="C:membrane"/>
    <property type="evidence" value="ECO:0007669"/>
    <property type="project" value="UniProtKB-SubCell"/>
</dbReference>
<dbReference type="GO" id="GO:0022857">
    <property type="term" value="F:transmembrane transporter activity"/>
    <property type="evidence" value="ECO:0007669"/>
    <property type="project" value="InterPro"/>
</dbReference>
<feature type="compositionally biased region" description="Low complexity" evidence="7">
    <location>
        <begin position="22"/>
        <end position="34"/>
    </location>
</feature>
<dbReference type="PANTHER" id="PTHR23505">
    <property type="entry name" value="SPINSTER"/>
    <property type="match status" value="1"/>
</dbReference>
<feature type="transmembrane region" description="Helical" evidence="8">
    <location>
        <begin position="405"/>
        <end position="424"/>
    </location>
</feature>
<feature type="compositionally biased region" description="Basic and acidic residues" evidence="7">
    <location>
        <begin position="235"/>
        <end position="257"/>
    </location>
</feature>
<evidence type="ECO:0000256" key="6">
    <source>
        <dbReference type="ARBA" id="ARBA00024338"/>
    </source>
</evidence>
<dbReference type="Proteomes" id="UP001255856">
    <property type="component" value="Unassembled WGS sequence"/>
</dbReference>
<sequence length="523" mass="54113">MRTVRISPEVEYLGASEEEATTTRSPTPSSDSGSWLTPGRLLVLFCTLNAFIYMDRGVISSNGVSGQGGSPGEPGSGIMGAFGLTLFQMGLLPAAFMVGLLAASPLFAEAAKRWPALRLIALGLGIWTAAVVLAGLSWSFWPLLAARMVVGVGEASFVALASPFIDDFAPPERKSSWLAAFYLCIPAGIAGGYIFGGLVAGALGWRAPFLLEALLALPLIALLAGMPPLRLRGTSPHELHEEDGEARHAATPEEAYARTKYSPRRRQFDASDDEGDLGPHIGAPPDPAPVPLTLFRSLERDVTTLTRLPVYLLVVAGMTCYTALLGALAYYGPRAGRELFDIPAQRADVAFGGVTVVTGVLGTLAGGAALDALGSSVRHALGLCAAGLAAGALLFLTAVGLAHSFGVFMTVLALAEFCMFATMAPSNAVILAGSATGDSAWPSPPPSLAAGAAAYALALGPARRAVDYREGAGLRIEAQTAPSIEDLGGAEGVVGVEGVRLRLLAGQSTPNLRFLEEEASGLL</sequence>
<dbReference type="InterPro" id="IPR036259">
    <property type="entry name" value="MFS_trans_sf"/>
</dbReference>
<feature type="transmembrane region" description="Helical" evidence="8">
    <location>
        <begin position="119"/>
        <end position="138"/>
    </location>
</feature>
<keyword evidence="4 8" id="KW-1133">Transmembrane helix</keyword>